<dbReference type="RefSeq" id="WP_345360440.1">
    <property type="nucleotide sequence ID" value="NZ_BAABII010000004.1"/>
</dbReference>
<name>A0ABV4CHY8_9PSEU</name>
<comment type="similarity">
    <text evidence="1">Belongs to the ROK (NagC/XylR) family.</text>
</comment>
<dbReference type="SUPFAM" id="SSF53067">
    <property type="entry name" value="Actin-like ATPase domain"/>
    <property type="match status" value="1"/>
</dbReference>
<dbReference type="PANTHER" id="PTHR18964">
    <property type="entry name" value="ROK (REPRESSOR, ORF, KINASE) FAMILY"/>
    <property type="match status" value="1"/>
</dbReference>
<dbReference type="InterPro" id="IPR000600">
    <property type="entry name" value="ROK"/>
</dbReference>
<dbReference type="EMBL" id="JBGEHV010000025">
    <property type="protein sequence ID" value="MEY8040710.1"/>
    <property type="molecule type" value="Genomic_DNA"/>
</dbReference>
<dbReference type="Proteomes" id="UP001564626">
    <property type="component" value="Unassembled WGS sequence"/>
</dbReference>
<dbReference type="Gene3D" id="3.30.420.40">
    <property type="match status" value="2"/>
</dbReference>
<protein>
    <submittedName>
        <fullName evidence="2">ROK family protein</fullName>
    </submittedName>
</protein>
<gene>
    <name evidence="2" type="ORF">AB8O55_14985</name>
</gene>
<comment type="caution">
    <text evidence="2">The sequence shown here is derived from an EMBL/GenBank/DDBJ whole genome shotgun (WGS) entry which is preliminary data.</text>
</comment>
<evidence type="ECO:0000256" key="1">
    <source>
        <dbReference type="ARBA" id="ARBA00006479"/>
    </source>
</evidence>
<organism evidence="2 3">
    <name type="scientific">Saccharopolyspora cebuensis</name>
    <dbReference type="NCBI Taxonomy" id="418759"/>
    <lineage>
        <taxon>Bacteria</taxon>
        <taxon>Bacillati</taxon>
        <taxon>Actinomycetota</taxon>
        <taxon>Actinomycetes</taxon>
        <taxon>Pseudonocardiales</taxon>
        <taxon>Pseudonocardiaceae</taxon>
        <taxon>Saccharopolyspora</taxon>
    </lineage>
</organism>
<reference evidence="2 3" key="1">
    <citation type="submission" date="2024-08" db="EMBL/GenBank/DDBJ databases">
        <title>Genome mining of Saccharopolyspora cebuensis PGLac3 from Nigerian medicinal plant.</title>
        <authorList>
            <person name="Ezeobiora C.E."/>
            <person name="Igbokwe N.H."/>
            <person name="Amin D.H."/>
            <person name="Mendie U.E."/>
        </authorList>
    </citation>
    <scope>NUCLEOTIDE SEQUENCE [LARGE SCALE GENOMIC DNA]</scope>
    <source>
        <strain evidence="2 3">PGLac3</strain>
    </source>
</reference>
<sequence>MTTHVIAVDVGGTEMKAALVAVEPGTATPLREIRQPTPRGDGPILDAVRGLVESLRGGVELAAAGVVVPGVVDERTGVGIYSANLGWRDLPIRDRLAEQLDVPVILGHDVRAGGLAEARLGAARGLRDVAVLPIGTGIAAALILGGALHTGGGRAGEIGHVDVGHGERCGCGRTGCLEAVASSAAIARRYRARSGEPAAGGAEVVAALRDGDPHAAAVWQDAVDGLARGLIVLAGVVAPECVVLGGGLARAGGLLVEPLTARIDELLAPHHRKPRLELAELGDTAGCLGAALLATEGLTTA</sequence>
<dbReference type="InterPro" id="IPR043129">
    <property type="entry name" value="ATPase_NBD"/>
</dbReference>
<accession>A0ABV4CHY8</accession>
<evidence type="ECO:0000313" key="2">
    <source>
        <dbReference type="EMBL" id="MEY8040710.1"/>
    </source>
</evidence>
<evidence type="ECO:0000313" key="3">
    <source>
        <dbReference type="Proteomes" id="UP001564626"/>
    </source>
</evidence>
<dbReference type="Pfam" id="PF00480">
    <property type="entry name" value="ROK"/>
    <property type="match status" value="1"/>
</dbReference>
<keyword evidence="3" id="KW-1185">Reference proteome</keyword>
<proteinExistence type="inferred from homology"/>
<dbReference type="PANTHER" id="PTHR18964:SF149">
    <property type="entry name" value="BIFUNCTIONAL UDP-N-ACETYLGLUCOSAMINE 2-EPIMERASE_N-ACETYLMANNOSAMINE KINASE"/>
    <property type="match status" value="1"/>
</dbReference>